<proteinExistence type="predicted"/>
<dbReference type="PRINTS" id="PR02045">
    <property type="entry name" value="F138DOMAIN"/>
</dbReference>
<sequence>MEEYLPHLSEIIVLLCIAGETEGSFHSQRQSVFVLGDFFFSDGVLTLSPRLESLPIFNWIICLFFLRQSLTLSPRLEYSGSISVHQNLHLLGSSDSPVSASHVAGITGTCHHARLIFVFCFFFFFFSRDRVSLCWPDWSQTPDLRWSTRLGLPKCRDYRHEPPAWP</sequence>
<dbReference type="Ensembl" id="ENSPANT00000065892.1">
    <property type="protein sequence ID" value="ENSPANP00000050042.1"/>
    <property type="gene ID" value="ENSPANG00000051118.1"/>
</dbReference>
<dbReference type="Proteomes" id="UP000028761">
    <property type="component" value="Chromosome 2"/>
</dbReference>
<reference evidence="1 2" key="1">
    <citation type="submission" date="2012-03" db="EMBL/GenBank/DDBJ databases">
        <title>Whole Genome Assembly of Papio anubis.</title>
        <authorList>
            <person name="Liu Y.L."/>
            <person name="Abraham K.A."/>
            <person name="Akbar H.A."/>
            <person name="Ali S.A."/>
            <person name="Anosike U.A."/>
            <person name="Aqrawi P.A."/>
            <person name="Arias F.A."/>
            <person name="Attaway T.A."/>
            <person name="Awwad R.A."/>
            <person name="Babu C.B."/>
            <person name="Bandaranaike D.B."/>
            <person name="Battles P.B."/>
            <person name="Bell A.B."/>
            <person name="Beltran B.B."/>
            <person name="Berhane-Mersha D.B."/>
            <person name="Bess C.B."/>
            <person name="Bickham C.B."/>
            <person name="Bolden T.B."/>
            <person name="Carter K.C."/>
            <person name="Chau D.C."/>
            <person name="Chavez A.C."/>
            <person name="Clerc-Blankenburg K.C."/>
            <person name="Coyle M.C."/>
            <person name="Dao M.D."/>
            <person name="Davila M.L.D."/>
            <person name="Davy-Carroll L.D."/>
            <person name="Denson S.D."/>
            <person name="Dinh H.D."/>
            <person name="Fernandez S.F."/>
            <person name="Fernando P.F."/>
            <person name="Forbes L.F."/>
            <person name="Francis C.F."/>
            <person name="Francisco L.F."/>
            <person name="Fu Q.F."/>
            <person name="Garcia-Iii R.G."/>
            <person name="Garrett T.G."/>
            <person name="Gross S.G."/>
            <person name="Gubbala S.G."/>
            <person name="Hirani K.H."/>
            <person name="Hogues M.H."/>
            <person name="Hollins B.H."/>
            <person name="Jackson L.J."/>
            <person name="Javaid M.J."/>
            <person name="Jhangiani S.J."/>
            <person name="Johnson A.J."/>
            <person name="Johnson B.J."/>
            <person name="Jones J.J."/>
            <person name="Joshi V.J."/>
            <person name="Kalu J.K."/>
            <person name="Khan N.K."/>
            <person name="Korchina V.K."/>
            <person name="Kovar C.K."/>
            <person name="Lago L.L."/>
            <person name="Lara F.L."/>
            <person name="Le T.-K.L."/>
            <person name="Lee S.L."/>
            <person name="Legall-Iii F.L."/>
            <person name="Lemon S.L."/>
            <person name="Liu J.L."/>
            <person name="Liu Y.-S.L."/>
            <person name="Liyanage D.L."/>
            <person name="Lopez J.L."/>
            <person name="Lorensuhewa L.L."/>
            <person name="Mata R.M."/>
            <person name="Mathew T.M."/>
            <person name="Mercado C.M."/>
            <person name="Mercado I.M."/>
            <person name="Morales K.M."/>
            <person name="Morgan M.M."/>
            <person name="Munidasa M.M."/>
            <person name="Ngo D.N."/>
            <person name="Nguyen L.N."/>
            <person name="Nguyen T.N."/>
            <person name="Nguyen N.N."/>
            <person name="Obregon M.O."/>
            <person name="Okwuonu G.O."/>
            <person name="Ongeri F.O."/>
            <person name="Onwere C.O."/>
            <person name="Osifeso I.O."/>
            <person name="Parra A.P."/>
            <person name="Patil S.P."/>
            <person name="Perez A.P."/>
            <person name="Perez Y.P."/>
            <person name="Pham C.P."/>
            <person name="Pu L.-L.P."/>
            <person name="Puazo M.P."/>
            <person name="Quiroz J.Q."/>
            <person name="Rouhana J.R."/>
            <person name="Ruiz M.R."/>
            <person name="Ruiz S.-J.R."/>
            <person name="Saada N.S."/>
            <person name="Santibanez J.S."/>
            <person name="Scheel M.S."/>
            <person name="Schneider B.S."/>
            <person name="Simmons D.S."/>
            <person name="Sisson I.S."/>
            <person name="Tang L.-Y.T."/>
            <person name="Thornton R.T."/>
            <person name="Tisius J.T."/>
            <person name="Toledanes G.T."/>
            <person name="Trejos Z.T."/>
            <person name="Usmani K.U."/>
            <person name="Varghese R.V."/>
            <person name="Vattathil S.V."/>
            <person name="Vee V.V."/>
            <person name="Walker D.W."/>
            <person name="Weissenberger G.W."/>
            <person name="White C.W."/>
            <person name="Williams A.W."/>
            <person name="Woodworth J.W."/>
            <person name="Wright R.W."/>
            <person name="Zhu Y.Z."/>
            <person name="Han Y.H."/>
            <person name="Newsham I.N."/>
            <person name="Nazareth L.N."/>
            <person name="Worley K.W."/>
            <person name="Muzny D.M."/>
            <person name="Rogers J.R."/>
            <person name="Gibbs R.G."/>
        </authorList>
    </citation>
    <scope>NUCLEOTIDE SEQUENCE [LARGE SCALE GENOMIC DNA]</scope>
</reference>
<reference evidence="1" key="2">
    <citation type="submission" date="2025-08" db="UniProtKB">
        <authorList>
            <consortium name="Ensembl"/>
        </authorList>
    </citation>
    <scope>IDENTIFICATION</scope>
</reference>
<dbReference type="GeneTree" id="ENSGT01150000286943"/>
<protein>
    <submittedName>
        <fullName evidence="1">Uncharacterized protein</fullName>
    </submittedName>
</protein>
<accession>A0A8I5MYI8</accession>
<name>A0A8I5MYI8_PAPAN</name>
<evidence type="ECO:0000313" key="2">
    <source>
        <dbReference type="Proteomes" id="UP000028761"/>
    </source>
</evidence>
<dbReference type="AlphaFoldDB" id="A0A8I5MYI8"/>
<organism evidence="1 2">
    <name type="scientific">Papio anubis</name>
    <name type="common">Olive baboon</name>
    <dbReference type="NCBI Taxonomy" id="9555"/>
    <lineage>
        <taxon>Eukaryota</taxon>
        <taxon>Metazoa</taxon>
        <taxon>Chordata</taxon>
        <taxon>Craniata</taxon>
        <taxon>Vertebrata</taxon>
        <taxon>Euteleostomi</taxon>
        <taxon>Mammalia</taxon>
        <taxon>Eutheria</taxon>
        <taxon>Euarchontoglires</taxon>
        <taxon>Primates</taxon>
        <taxon>Haplorrhini</taxon>
        <taxon>Catarrhini</taxon>
        <taxon>Cercopithecidae</taxon>
        <taxon>Cercopithecinae</taxon>
        <taxon>Papio</taxon>
    </lineage>
</organism>
<keyword evidence="2" id="KW-1185">Reference proteome</keyword>
<dbReference type="PANTHER" id="PTHR12138">
    <property type="entry name" value="PRIMATE-EXPANDED PROTEIN FAMILY"/>
    <property type="match status" value="1"/>
</dbReference>
<evidence type="ECO:0000313" key="1">
    <source>
        <dbReference type="Ensembl" id="ENSPANP00000050042.1"/>
    </source>
</evidence>
<dbReference type="PANTHER" id="PTHR12138:SF135">
    <property type="entry name" value="SAM DOMAIN-CONTAINING PROTEIN"/>
    <property type="match status" value="1"/>
</dbReference>
<reference evidence="1" key="3">
    <citation type="submission" date="2025-09" db="UniProtKB">
        <authorList>
            <consortium name="Ensembl"/>
        </authorList>
    </citation>
    <scope>IDENTIFICATION</scope>
</reference>